<dbReference type="GO" id="GO:0005886">
    <property type="term" value="C:plasma membrane"/>
    <property type="evidence" value="ECO:0007669"/>
    <property type="project" value="UniProtKB-SubCell"/>
</dbReference>
<feature type="transmembrane region" description="Helical" evidence="6">
    <location>
        <begin position="52"/>
        <end position="75"/>
    </location>
</feature>
<evidence type="ECO:0000256" key="3">
    <source>
        <dbReference type="ARBA" id="ARBA00022692"/>
    </source>
</evidence>
<reference evidence="7 8" key="1">
    <citation type="submission" date="2024-02" db="EMBL/GenBank/DDBJ databases">
        <title>Genome analysis and characterization of Microbaculum marinisediminis sp. nov., isolated from marine sediment.</title>
        <authorList>
            <person name="Du Z.-J."/>
            <person name="Ye Y.-Q."/>
            <person name="Zhang Z.-R."/>
            <person name="Yuan S.-M."/>
            <person name="Zhang X.-Y."/>
        </authorList>
    </citation>
    <scope>NUCLEOTIDE SEQUENCE [LARGE SCALE GENOMIC DNA]</scope>
    <source>
        <strain evidence="7 8">SDUM1044001</strain>
    </source>
</reference>
<dbReference type="EMBL" id="JAZHOF010000001">
    <property type="protein sequence ID" value="MEJ8570126.1"/>
    <property type="molecule type" value="Genomic_DNA"/>
</dbReference>
<keyword evidence="3 6" id="KW-0812">Transmembrane</keyword>
<dbReference type="PANTHER" id="PTHR30482:SF17">
    <property type="entry name" value="ABC TRANSPORTER ATP-BINDING PROTEIN"/>
    <property type="match status" value="1"/>
</dbReference>
<dbReference type="AlphaFoldDB" id="A0AAW9RRM0"/>
<feature type="transmembrane region" description="Helical" evidence="6">
    <location>
        <begin position="269"/>
        <end position="293"/>
    </location>
</feature>
<accession>A0AAW9RRM0</accession>
<dbReference type="RefSeq" id="WP_340327865.1">
    <property type="nucleotide sequence ID" value="NZ_JAZHOF010000001.1"/>
</dbReference>
<feature type="transmembrane region" description="Helical" evidence="6">
    <location>
        <begin position="133"/>
        <end position="157"/>
    </location>
</feature>
<evidence type="ECO:0000256" key="2">
    <source>
        <dbReference type="ARBA" id="ARBA00022475"/>
    </source>
</evidence>
<protein>
    <submittedName>
        <fullName evidence="7">Branched-chain amino acid ABC transporter permease</fullName>
    </submittedName>
</protein>
<feature type="transmembrane region" description="Helical" evidence="6">
    <location>
        <begin position="233"/>
        <end position="249"/>
    </location>
</feature>
<name>A0AAW9RRM0_9HYPH</name>
<dbReference type="CDD" id="cd06581">
    <property type="entry name" value="TM_PBP1_LivM_like"/>
    <property type="match status" value="1"/>
</dbReference>
<evidence type="ECO:0000256" key="1">
    <source>
        <dbReference type="ARBA" id="ARBA00004651"/>
    </source>
</evidence>
<proteinExistence type="predicted"/>
<keyword evidence="5 6" id="KW-0472">Membrane</keyword>
<dbReference type="InterPro" id="IPR001851">
    <property type="entry name" value="ABC_transp_permease"/>
</dbReference>
<feature type="transmembrane region" description="Helical" evidence="6">
    <location>
        <begin position="305"/>
        <end position="328"/>
    </location>
</feature>
<dbReference type="Proteomes" id="UP001378188">
    <property type="component" value="Unassembled WGS sequence"/>
</dbReference>
<organism evidence="7 8">
    <name type="scientific">Microbaculum marinum</name>
    <dbReference type="NCBI Taxonomy" id="1764581"/>
    <lineage>
        <taxon>Bacteria</taxon>
        <taxon>Pseudomonadati</taxon>
        <taxon>Pseudomonadota</taxon>
        <taxon>Alphaproteobacteria</taxon>
        <taxon>Hyphomicrobiales</taxon>
        <taxon>Tepidamorphaceae</taxon>
        <taxon>Microbaculum</taxon>
    </lineage>
</organism>
<feature type="transmembrane region" description="Helical" evidence="6">
    <location>
        <begin position="177"/>
        <end position="196"/>
    </location>
</feature>
<evidence type="ECO:0000313" key="8">
    <source>
        <dbReference type="Proteomes" id="UP001378188"/>
    </source>
</evidence>
<evidence type="ECO:0000256" key="4">
    <source>
        <dbReference type="ARBA" id="ARBA00022989"/>
    </source>
</evidence>
<dbReference type="GO" id="GO:0015658">
    <property type="term" value="F:branched-chain amino acid transmembrane transporter activity"/>
    <property type="evidence" value="ECO:0007669"/>
    <property type="project" value="InterPro"/>
</dbReference>
<sequence>MSASRHDAPAGTSPLPDPHLFLRRQTRWGMFEILFWLAALLPFWLFPTYLSLASQIAITALFAVSLDLILGYAGIISLGHAVFFGVGAYTTGILSARYGWGEPITGLLIGGAAAAVVGYVTSFVIVRVQHLALLMITLGLGFIAVEIANSAAWLTGGADGLQDVDTWPIFGYFKFDFYGYTAYAYSLAVLFIMFVISRRLVHSPFGLSLRGIRENAVRMPAVGAPSRRRLRKIYVISAAMAGVAGALLTQTTDFASLEVLGFQRSADVAIMLILGGTGQLYGAILGALIFLIARDQLSGMNPQYWYFWIGLLLMAVVLFLPSGILGGLRRLVPARWRSL</sequence>
<comment type="subcellular location">
    <subcellularLocation>
        <location evidence="1">Cell membrane</location>
        <topology evidence="1">Multi-pass membrane protein</topology>
    </subcellularLocation>
</comment>
<dbReference type="Pfam" id="PF02653">
    <property type="entry name" value="BPD_transp_2"/>
    <property type="match status" value="1"/>
</dbReference>
<feature type="transmembrane region" description="Helical" evidence="6">
    <location>
        <begin position="28"/>
        <end position="46"/>
    </location>
</feature>
<comment type="caution">
    <text evidence="7">The sequence shown here is derived from an EMBL/GenBank/DDBJ whole genome shotgun (WGS) entry which is preliminary data.</text>
</comment>
<evidence type="ECO:0000256" key="6">
    <source>
        <dbReference type="SAM" id="Phobius"/>
    </source>
</evidence>
<keyword evidence="4 6" id="KW-1133">Transmembrane helix</keyword>
<keyword evidence="8" id="KW-1185">Reference proteome</keyword>
<gene>
    <name evidence="7" type="ORF">V3328_01470</name>
</gene>
<evidence type="ECO:0000313" key="7">
    <source>
        <dbReference type="EMBL" id="MEJ8570126.1"/>
    </source>
</evidence>
<feature type="transmembrane region" description="Helical" evidence="6">
    <location>
        <begin position="106"/>
        <end position="126"/>
    </location>
</feature>
<evidence type="ECO:0000256" key="5">
    <source>
        <dbReference type="ARBA" id="ARBA00023136"/>
    </source>
</evidence>
<keyword evidence="2" id="KW-1003">Cell membrane</keyword>
<dbReference type="PANTHER" id="PTHR30482">
    <property type="entry name" value="HIGH-AFFINITY BRANCHED-CHAIN AMINO ACID TRANSPORT SYSTEM PERMEASE"/>
    <property type="match status" value="1"/>
</dbReference>
<dbReference type="InterPro" id="IPR043428">
    <property type="entry name" value="LivM-like"/>
</dbReference>